<evidence type="ECO:0000313" key="2">
    <source>
        <dbReference type="Proteomes" id="UP000605201"/>
    </source>
</evidence>
<dbReference type="GO" id="GO:0016740">
    <property type="term" value="F:transferase activity"/>
    <property type="evidence" value="ECO:0007669"/>
    <property type="project" value="UniProtKB-KW"/>
</dbReference>
<dbReference type="EMBL" id="JACNIG010000027">
    <property type="protein sequence ID" value="MBC8430363.1"/>
    <property type="molecule type" value="Genomic_DNA"/>
</dbReference>
<gene>
    <name evidence="1" type="ORF">H8D96_00435</name>
</gene>
<feature type="non-terminal residue" evidence="1">
    <location>
        <position position="1"/>
    </location>
</feature>
<protein>
    <submittedName>
        <fullName evidence="1">Nucleotidyl transferase AbiEii/AbiGii toxin family protein</fullName>
    </submittedName>
</protein>
<keyword evidence="1" id="KW-0808">Transferase</keyword>
<dbReference type="AlphaFoldDB" id="A0A8J6NR35"/>
<name>A0A8J6NR35_9BACT</name>
<dbReference type="InterPro" id="IPR014942">
    <property type="entry name" value="AbiEii"/>
</dbReference>
<reference evidence="1 2" key="1">
    <citation type="submission" date="2020-08" db="EMBL/GenBank/DDBJ databases">
        <title>Bridging the membrane lipid divide: bacteria of the FCB group superphylum have the potential to synthesize archaeal ether lipids.</title>
        <authorList>
            <person name="Villanueva L."/>
            <person name="Von Meijenfeldt F.A.B."/>
            <person name="Westbye A.B."/>
            <person name="Yadav S."/>
            <person name="Hopmans E.C."/>
            <person name="Dutilh B.E."/>
            <person name="Sinninghe Damste J.S."/>
        </authorList>
    </citation>
    <scope>NUCLEOTIDE SEQUENCE [LARGE SCALE GENOMIC DNA]</scope>
    <source>
        <strain evidence="1">NIOZ-UU17</strain>
    </source>
</reference>
<dbReference type="Pfam" id="PF08843">
    <property type="entry name" value="AbiEii"/>
    <property type="match status" value="1"/>
</dbReference>
<evidence type="ECO:0000313" key="1">
    <source>
        <dbReference type="EMBL" id="MBC8430363.1"/>
    </source>
</evidence>
<organism evidence="1 2">
    <name type="scientific">Candidatus Desulfatibia vada</name>
    <dbReference type="NCBI Taxonomy" id="2841696"/>
    <lineage>
        <taxon>Bacteria</taxon>
        <taxon>Pseudomonadati</taxon>
        <taxon>Thermodesulfobacteriota</taxon>
        <taxon>Desulfobacteria</taxon>
        <taxon>Desulfobacterales</taxon>
        <taxon>Desulfobacterales incertae sedis</taxon>
        <taxon>Candidatus Desulfatibia</taxon>
    </lineage>
</organism>
<comment type="caution">
    <text evidence="1">The sequence shown here is derived from an EMBL/GenBank/DDBJ whole genome shotgun (WGS) entry which is preliminary data.</text>
</comment>
<sequence length="126" mass="14571">VAEKIEASVRLGMQNSRMKDFFDLLWLSRLFPFEGALLVKAIRATFKRRKTELPAQVPLFLSNTFASDQVKQTQWRAFLRKNNISGMPGELDTVILELNDFLMPPLKYATIDEPFNSHWDAKGPWL</sequence>
<proteinExistence type="predicted"/>
<dbReference type="Proteomes" id="UP000605201">
    <property type="component" value="Unassembled WGS sequence"/>
</dbReference>
<accession>A0A8J6NR35</accession>